<dbReference type="GO" id="GO:0016887">
    <property type="term" value="F:ATP hydrolysis activity"/>
    <property type="evidence" value="ECO:0007669"/>
    <property type="project" value="InterPro"/>
</dbReference>
<dbReference type="Gene3D" id="3.40.50.300">
    <property type="entry name" value="P-loop containing nucleotide triphosphate hydrolases"/>
    <property type="match status" value="1"/>
</dbReference>
<evidence type="ECO:0000313" key="2">
    <source>
        <dbReference type="EMBL" id="CAD7404220.1"/>
    </source>
</evidence>
<reference evidence="2" key="1">
    <citation type="submission" date="2020-11" db="EMBL/GenBank/DDBJ databases">
        <authorList>
            <person name="Tran Van P."/>
        </authorList>
    </citation>
    <scope>NUCLEOTIDE SEQUENCE</scope>
</reference>
<dbReference type="InterPro" id="IPR027417">
    <property type="entry name" value="P-loop_NTPase"/>
</dbReference>
<dbReference type="GO" id="GO:0005524">
    <property type="term" value="F:ATP binding"/>
    <property type="evidence" value="ECO:0007669"/>
    <property type="project" value="InterPro"/>
</dbReference>
<evidence type="ECO:0000259" key="1">
    <source>
        <dbReference type="Pfam" id="PF00005"/>
    </source>
</evidence>
<name>A0A7R9H070_TIMCR</name>
<dbReference type="AlphaFoldDB" id="A0A7R9H070"/>
<dbReference type="InterPro" id="IPR003439">
    <property type="entry name" value="ABC_transporter-like_ATP-bd"/>
</dbReference>
<accession>A0A7R9H070</accession>
<proteinExistence type="predicted"/>
<dbReference type="EMBL" id="OC319091">
    <property type="protein sequence ID" value="CAD7404220.1"/>
    <property type="molecule type" value="Genomic_DNA"/>
</dbReference>
<protein>
    <recommendedName>
        <fullName evidence="1">ABC transporter domain-containing protein</fullName>
    </recommendedName>
</protein>
<gene>
    <name evidence="2" type="ORF">TCEB3V08_LOCUS7394</name>
</gene>
<sequence length="125" mass="12562">MVVSCTVDTPNLSGAVKPGNLVAMMGASGAGKSTLMAALAHRSGAFCCLAPVSLFLSSGFDCCVPPNVNEASPCMSCFDPSPMMVLSVNISNHIGLDVSGYDLHAVAGLSSSTDITQSSSSDTNG</sequence>
<dbReference type="SUPFAM" id="SSF52540">
    <property type="entry name" value="P-loop containing nucleoside triphosphate hydrolases"/>
    <property type="match status" value="1"/>
</dbReference>
<organism evidence="2">
    <name type="scientific">Timema cristinae</name>
    <name type="common">Walking stick</name>
    <dbReference type="NCBI Taxonomy" id="61476"/>
    <lineage>
        <taxon>Eukaryota</taxon>
        <taxon>Metazoa</taxon>
        <taxon>Ecdysozoa</taxon>
        <taxon>Arthropoda</taxon>
        <taxon>Hexapoda</taxon>
        <taxon>Insecta</taxon>
        <taxon>Pterygota</taxon>
        <taxon>Neoptera</taxon>
        <taxon>Polyneoptera</taxon>
        <taxon>Phasmatodea</taxon>
        <taxon>Timematodea</taxon>
        <taxon>Timematoidea</taxon>
        <taxon>Timematidae</taxon>
        <taxon>Timema</taxon>
    </lineage>
</organism>
<feature type="domain" description="ABC transporter" evidence="1">
    <location>
        <begin position="11"/>
        <end position="42"/>
    </location>
</feature>
<dbReference type="Pfam" id="PF00005">
    <property type="entry name" value="ABC_tran"/>
    <property type="match status" value="1"/>
</dbReference>